<dbReference type="GO" id="GO:0003723">
    <property type="term" value="F:RNA binding"/>
    <property type="evidence" value="ECO:0007669"/>
    <property type="project" value="TreeGrafter"/>
</dbReference>
<evidence type="ECO:0000256" key="1">
    <source>
        <dbReference type="ARBA" id="ARBA00005640"/>
    </source>
</evidence>
<evidence type="ECO:0000256" key="2">
    <source>
        <dbReference type="ARBA" id="ARBA00022980"/>
    </source>
</evidence>
<dbReference type="Gene3D" id="1.20.5.110">
    <property type="match status" value="1"/>
</dbReference>
<keyword evidence="3" id="KW-0687">Ribonucleoprotein</keyword>
<evidence type="ECO:0000313" key="6">
    <source>
        <dbReference type="EMBL" id="CDG71182.1"/>
    </source>
</evidence>
<sequence>MLATAILSEIMLPLDLRVLLLIVHNEMKHNNVLPNGHFHKHWQNYVRTWFNQPGRKKRRRTARQKKALAIAPRPVAGSLRPVVRCPTFKYHTKVRSGRGFTLEELKTAQIKLRFAKTVGIAVDHRRKNKSTESLQANVQRLQEYQSKLIIFPRKQNKPKAGDSEASVLTVATQLKGPVLPITQIKTDTKARMITDEERKISVFRSMRVARANARLIGIRAKRVKDAEADAAMKAKK</sequence>
<proteinExistence type="evidence at transcript level"/>
<dbReference type="PANTHER" id="PTHR11722">
    <property type="entry name" value="60S RIBOSOMAL PROTEIN L13"/>
    <property type="match status" value="1"/>
</dbReference>
<keyword evidence="2 6" id="KW-0689">Ribosomal protein</keyword>
<dbReference type="GO" id="GO:0022625">
    <property type="term" value="C:cytosolic large ribosomal subunit"/>
    <property type="evidence" value="ECO:0007669"/>
    <property type="project" value="TreeGrafter"/>
</dbReference>
<comment type="similarity">
    <text evidence="1">Belongs to the eukaryotic ribosomal protein eL13 family.</text>
</comment>
<dbReference type="PANTHER" id="PTHR11722:SF0">
    <property type="entry name" value="LARGE RIBOSOMAL SUBUNIT PROTEIN EL13"/>
    <property type="match status" value="1"/>
</dbReference>
<evidence type="ECO:0000256" key="4">
    <source>
        <dbReference type="ARBA" id="ARBA00035216"/>
    </source>
</evidence>
<dbReference type="OrthoDB" id="10264538at2759"/>
<evidence type="ECO:0000256" key="3">
    <source>
        <dbReference type="ARBA" id="ARBA00023274"/>
    </source>
</evidence>
<dbReference type="GO" id="GO:0006412">
    <property type="term" value="P:translation"/>
    <property type="evidence" value="ECO:0007669"/>
    <property type="project" value="InterPro"/>
</dbReference>
<name>T2MGX7_HYDVU</name>
<dbReference type="EMBL" id="HAAD01004950">
    <property type="protein sequence ID" value="CDG71182.1"/>
    <property type="molecule type" value="mRNA"/>
</dbReference>
<dbReference type="InterPro" id="IPR001380">
    <property type="entry name" value="Ribosomal_eL13"/>
</dbReference>
<dbReference type="Pfam" id="PF01294">
    <property type="entry name" value="Ribosomal_L13e"/>
    <property type="match status" value="1"/>
</dbReference>
<dbReference type="HAMAP" id="MF_00499">
    <property type="entry name" value="Ribosomal_eL13"/>
    <property type="match status" value="1"/>
</dbReference>
<accession>T2MGX7</accession>
<organism evidence="6">
    <name type="scientific">Hydra vulgaris</name>
    <name type="common">Hydra</name>
    <name type="synonym">Hydra attenuata</name>
    <dbReference type="NCBI Taxonomy" id="6087"/>
    <lineage>
        <taxon>Eukaryota</taxon>
        <taxon>Metazoa</taxon>
        <taxon>Cnidaria</taxon>
        <taxon>Hydrozoa</taxon>
        <taxon>Hydroidolina</taxon>
        <taxon>Anthoathecata</taxon>
        <taxon>Aplanulata</taxon>
        <taxon>Hydridae</taxon>
        <taxon>Hydra</taxon>
    </lineage>
</organism>
<evidence type="ECO:0000256" key="5">
    <source>
        <dbReference type="ARBA" id="ARBA00035321"/>
    </source>
</evidence>
<dbReference type="AlphaFoldDB" id="T2MGX7"/>
<feature type="non-terminal residue" evidence="6">
    <location>
        <position position="1"/>
    </location>
</feature>
<dbReference type="GO" id="GO:0003735">
    <property type="term" value="F:structural constituent of ribosome"/>
    <property type="evidence" value="ECO:0007669"/>
    <property type="project" value="InterPro"/>
</dbReference>
<reference evidence="6" key="1">
    <citation type="journal article" date="2013" name="Genome Biol. Evol.">
        <title>Punctuated emergences of genetic and phenotypic innovations in eumetazoan, bilaterian, euteleostome, and hominidae ancestors.</title>
        <authorList>
            <person name="Wenger Y."/>
            <person name="Galliot B."/>
        </authorList>
    </citation>
    <scope>NUCLEOTIDE SEQUENCE</scope>
    <source>
        <tissue evidence="6">Whole animals</tissue>
    </source>
</reference>
<protein>
    <recommendedName>
        <fullName evidence="4">Large ribosomal subunit protein eL13</fullName>
    </recommendedName>
    <alternativeName>
        <fullName evidence="5">60S ribosomal protein L13</fullName>
    </alternativeName>
</protein>
<dbReference type="FunFam" id="1.20.5.110:FF:000003">
    <property type="entry name" value="60S ribosomal protein L13"/>
    <property type="match status" value="1"/>
</dbReference>
<gene>
    <name evidence="6" type="primary">RPL13</name>
</gene>